<evidence type="ECO:0000313" key="2">
    <source>
        <dbReference type="EMBL" id="SJZ61151.1"/>
    </source>
</evidence>
<dbReference type="RefSeq" id="WP_280940283.1">
    <property type="nucleotide sequence ID" value="NZ_FUWY01000002.1"/>
</dbReference>
<keyword evidence="1" id="KW-0472">Membrane</keyword>
<dbReference type="AlphaFoldDB" id="A0A1T4M2J9"/>
<reference evidence="3" key="1">
    <citation type="submission" date="2017-02" db="EMBL/GenBank/DDBJ databases">
        <authorList>
            <person name="Varghese N."/>
            <person name="Submissions S."/>
        </authorList>
    </citation>
    <scope>NUCLEOTIDE SEQUENCE [LARGE SCALE GENOMIC DNA]</scope>
    <source>
        <strain evidence="3">ATCC 25662</strain>
    </source>
</reference>
<proteinExistence type="predicted"/>
<protein>
    <submittedName>
        <fullName evidence="2">Uncharacterized protein</fullName>
    </submittedName>
</protein>
<name>A0A1T4M2J9_9FIRM</name>
<organism evidence="2 3">
    <name type="scientific">Anaerorhabdus furcosa</name>
    <dbReference type="NCBI Taxonomy" id="118967"/>
    <lineage>
        <taxon>Bacteria</taxon>
        <taxon>Bacillati</taxon>
        <taxon>Bacillota</taxon>
        <taxon>Erysipelotrichia</taxon>
        <taxon>Erysipelotrichales</taxon>
        <taxon>Erysipelotrichaceae</taxon>
        <taxon>Anaerorhabdus</taxon>
    </lineage>
</organism>
<keyword evidence="3" id="KW-1185">Reference proteome</keyword>
<accession>A0A1T4M2J9</accession>
<evidence type="ECO:0000256" key="1">
    <source>
        <dbReference type="SAM" id="Phobius"/>
    </source>
</evidence>
<feature type="transmembrane region" description="Helical" evidence="1">
    <location>
        <begin position="12"/>
        <end position="32"/>
    </location>
</feature>
<dbReference type="Proteomes" id="UP000243297">
    <property type="component" value="Unassembled WGS sequence"/>
</dbReference>
<keyword evidence="1" id="KW-0812">Transmembrane</keyword>
<gene>
    <name evidence="2" type="ORF">SAMN02745191_1154</name>
</gene>
<sequence length="41" mass="4644">MNEKELEIVKALIELTTTVISLAASVIAYKTVRTPKKKRKK</sequence>
<dbReference type="EMBL" id="FUWY01000002">
    <property type="protein sequence ID" value="SJZ61151.1"/>
    <property type="molecule type" value="Genomic_DNA"/>
</dbReference>
<keyword evidence="1" id="KW-1133">Transmembrane helix</keyword>
<dbReference type="STRING" id="118967.SAMN02745191_1154"/>
<evidence type="ECO:0000313" key="3">
    <source>
        <dbReference type="Proteomes" id="UP000243297"/>
    </source>
</evidence>